<keyword evidence="2" id="KW-0349">Heme</keyword>
<comment type="similarity">
    <text evidence="8">Belongs to the cytochrome b5 family.</text>
</comment>
<feature type="domain" description="Cytochrome b5 heme-binding" evidence="11">
    <location>
        <begin position="11"/>
        <end position="87"/>
    </location>
</feature>
<comment type="subcellular location">
    <subcellularLocation>
        <location evidence="1">Membrane</location>
    </subcellularLocation>
</comment>
<evidence type="ECO:0000256" key="7">
    <source>
        <dbReference type="ARBA" id="ARBA00023136"/>
    </source>
</evidence>
<keyword evidence="6" id="KW-0408">Iron</keyword>
<proteinExistence type="inferred from homology"/>
<dbReference type="InterPro" id="IPR050668">
    <property type="entry name" value="Cytochrome_b5"/>
</dbReference>
<evidence type="ECO:0000313" key="13">
    <source>
        <dbReference type="Proteomes" id="UP000694561"/>
    </source>
</evidence>
<reference evidence="12" key="2">
    <citation type="submission" date="2025-09" db="UniProtKB">
        <authorList>
            <consortium name="Ensembl"/>
        </authorList>
    </citation>
    <scope>IDENTIFICATION</scope>
</reference>
<dbReference type="GO" id="GO:0020037">
    <property type="term" value="F:heme binding"/>
    <property type="evidence" value="ECO:0007669"/>
    <property type="project" value="TreeGrafter"/>
</dbReference>
<keyword evidence="3 10" id="KW-0812">Transmembrane</keyword>
<dbReference type="PANTHER" id="PTHR19359">
    <property type="entry name" value="CYTOCHROME B5"/>
    <property type="match status" value="1"/>
</dbReference>
<dbReference type="FunFam" id="3.10.120.10:FF:000002">
    <property type="entry name" value="Cytochrome b5 type B"/>
    <property type="match status" value="1"/>
</dbReference>
<evidence type="ECO:0000259" key="11">
    <source>
        <dbReference type="PROSITE" id="PS50255"/>
    </source>
</evidence>
<reference evidence="12" key="1">
    <citation type="submission" date="2025-08" db="UniProtKB">
        <authorList>
            <consortium name="Ensembl"/>
        </authorList>
    </citation>
    <scope>IDENTIFICATION</scope>
</reference>
<evidence type="ECO:0000256" key="9">
    <source>
        <dbReference type="ARBA" id="ARBA00039806"/>
    </source>
</evidence>
<dbReference type="GO" id="GO:0046872">
    <property type="term" value="F:metal ion binding"/>
    <property type="evidence" value="ECO:0007669"/>
    <property type="project" value="UniProtKB-KW"/>
</dbReference>
<dbReference type="InterPro" id="IPR001199">
    <property type="entry name" value="Cyt_B5-like_heme/steroid-bd"/>
</dbReference>
<evidence type="ECO:0000256" key="5">
    <source>
        <dbReference type="ARBA" id="ARBA00022982"/>
    </source>
</evidence>
<dbReference type="InterPro" id="IPR036400">
    <property type="entry name" value="Cyt_B5-like_heme/steroid_sf"/>
</dbReference>
<dbReference type="SMART" id="SM01117">
    <property type="entry name" value="Cyt-b5"/>
    <property type="match status" value="1"/>
</dbReference>
<keyword evidence="10" id="KW-1133">Transmembrane helix</keyword>
<keyword evidence="5" id="KW-0813">Transport</keyword>
<name>A0A8C6ALJ3_MONMO</name>
<dbReference type="Pfam" id="PF00173">
    <property type="entry name" value="Cyt-b5"/>
    <property type="match status" value="1"/>
</dbReference>
<evidence type="ECO:0000256" key="2">
    <source>
        <dbReference type="ARBA" id="ARBA00022617"/>
    </source>
</evidence>
<evidence type="ECO:0000313" key="12">
    <source>
        <dbReference type="Ensembl" id="ENSMMNP00015002846.1"/>
    </source>
</evidence>
<evidence type="ECO:0000256" key="4">
    <source>
        <dbReference type="ARBA" id="ARBA00022723"/>
    </source>
</evidence>
<dbReference type="Gene3D" id="3.10.120.10">
    <property type="entry name" value="Cytochrome b5-like heme/steroid binding domain"/>
    <property type="match status" value="1"/>
</dbReference>
<keyword evidence="7 10" id="KW-0472">Membrane</keyword>
<protein>
    <recommendedName>
        <fullName evidence="9">Cytochrome b5</fullName>
    </recommendedName>
</protein>
<organism evidence="12 13">
    <name type="scientific">Monodon monoceros</name>
    <name type="common">Narwhal</name>
    <name type="synonym">Ceratodon monodon</name>
    <dbReference type="NCBI Taxonomy" id="40151"/>
    <lineage>
        <taxon>Eukaryota</taxon>
        <taxon>Metazoa</taxon>
        <taxon>Chordata</taxon>
        <taxon>Craniata</taxon>
        <taxon>Vertebrata</taxon>
        <taxon>Euteleostomi</taxon>
        <taxon>Mammalia</taxon>
        <taxon>Eutheria</taxon>
        <taxon>Laurasiatheria</taxon>
        <taxon>Artiodactyla</taxon>
        <taxon>Whippomorpha</taxon>
        <taxon>Cetacea</taxon>
        <taxon>Odontoceti</taxon>
        <taxon>Monodontidae</taxon>
        <taxon>Monodon</taxon>
    </lineage>
</organism>
<evidence type="ECO:0000256" key="1">
    <source>
        <dbReference type="ARBA" id="ARBA00004370"/>
    </source>
</evidence>
<evidence type="ECO:0000256" key="10">
    <source>
        <dbReference type="SAM" id="Phobius"/>
    </source>
</evidence>
<dbReference type="GO" id="GO:0005741">
    <property type="term" value="C:mitochondrial outer membrane"/>
    <property type="evidence" value="ECO:0007669"/>
    <property type="project" value="TreeGrafter"/>
</dbReference>
<accession>A0A8C6ALJ3</accession>
<keyword evidence="4" id="KW-0479">Metal-binding</keyword>
<dbReference type="AlphaFoldDB" id="A0A8C6ALJ3"/>
<dbReference type="Proteomes" id="UP000694561">
    <property type="component" value="Unplaced"/>
</dbReference>
<dbReference type="PROSITE" id="PS50255">
    <property type="entry name" value="CYTOCHROME_B5_2"/>
    <property type="match status" value="1"/>
</dbReference>
<dbReference type="GeneTree" id="ENSGT00940000155584"/>
<feature type="transmembrane region" description="Helical" evidence="10">
    <location>
        <begin position="113"/>
        <end position="133"/>
    </location>
</feature>
<sequence>MGKGKGVETSVTFYRLEEVAKRNSLKDIWLVIHGQVCDVTCLLNELPGGEEVLLEQARGDATESFEDVGRSSEAREVLKQYYIGDLPLNYIKPGSGGLPCKDPPKSNTCKSCWSYWIFPIIGHVLLGILYRYYTAES</sequence>
<dbReference type="SUPFAM" id="SSF55856">
    <property type="entry name" value="Cytochrome b5-like heme/steroid binding domain"/>
    <property type="match status" value="1"/>
</dbReference>
<dbReference type="PANTHER" id="PTHR19359:SF95">
    <property type="entry name" value="CYTOCHROME B5 TYPE B"/>
    <property type="match status" value="1"/>
</dbReference>
<evidence type="ECO:0000256" key="3">
    <source>
        <dbReference type="ARBA" id="ARBA00022692"/>
    </source>
</evidence>
<evidence type="ECO:0000256" key="8">
    <source>
        <dbReference type="ARBA" id="ARBA00038168"/>
    </source>
</evidence>
<dbReference type="Ensembl" id="ENSMMNT00015003135.1">
    <property type="protein sequence ID" value="ENSMMNP00015002846.1"/>
    <property type="gene ID" value="ENSMMNG00015002176.1"/>
</dbReference>
<keyword evidence="13" id="KW-1185">Reference proteome</keyword>
<keyword evidence="5" id="KW-0249">Electron transport</keyword>
<dbReference type="PRINTS" id="PR00363">
    <property type="entry name" value="CYTOCHROMEB5"/>
</dbReference>
<evidence type="ECO:0000256" key="6">
    <source>
        <dbReference type="ARBA" id="ARBA00023004"/>
    </source>
</evidence>